<reference evidence="11" key="2">
    <citation type="submission" date="2010-04" db="EMBL/GenBank/DDBJ databases">
        <authorList>
            <person name="Buell R."/>
            <person name="Hamilton J."/>
            <person name="Hostetler J."/>
        </authorList>
    </citation>
    <scope>NUCLEOTIDE SEQUENCE [LARGE SCALE GENOMIC DNA]</scope>
    <source>
        <strain evidence="11">DAOM:BR144</strain>
    </source>
</reference>
<dbReference type="AlphaFoldDB" id="K3WCM6"/>
<feature type="domain" description="DDE Tnp4" evidence="9">
    <location>
        <begin position="231"/>
        <end position="397"/>
    </location>
</feature>
<evidence type="ECO:0000256" key="8">
    <source>
        <dbReference type="SAM" id="MobiDB-lite"/>
    </source>
</evidence>
<dbReference type="GO" id="GO:0016787">
    <property type="term" value="F:hydrolase activity"/>
    <property type="evidence" value="ECO:0007669"/>
    <property type="project" value="UniProtKB-KW"/>
</dbReference>
<comment type="similarity">
    <text evidence="3">Belongs to the HARBI1 family.</text>
</comment>
<dbReference type="STRING" id="431595.K3WCM6"/>
<dbReference type="InterPro" id="IPR027806">
    <property type="entry name" value="HARBI1_dom"/>
</dbReference>
<evidence type="ECO:0000256" key="3">
    <source>
        <dbReference type="ARBA" id="ARBA00006958"/>
    </source>
</evidence>
<dbReference type="HOGENOM" id="CLU_609041_0_0_1"/>
<evidence type="ECO:0000256" key="4">
    <source>
        <dbReference type="ARBA" id="ARBA00022722"/>
    </source>
</evidence>
<sequence length="450" mass="49184">MSSPSLVAAALALWQDRMRSDSSSDGSSSESSSSSEDDDDDHEMQVLAQAHQQLTAQVTLLRALVNQRKMHSPVYQDDEVNAATADSIGGHDGLVGDQGDPVAEFLRDSDDATFYDMFRMQRSSFTALLERVASKMDLTGAQTTFSGSTVSPGIALLLFLFHCVHRSSYEELSETFGIAPAVSCSLLIRQVAIAVAALELIKLPTSENEVRALADANEALSGVPQCVLSIGGTHCPIEKPAYYADAYLNAKGYYSTVLHAAVDHKLRFREIVAGWPGGLANSRVFASSSLRLSCKDWLKQFPAKLVPTMDKDNESLPMFLLGDAAYDSDEHLVTMYNDSDRENGPVRLALSVLHSYVTQAFTLLRRRFGVLLAPLATKADGFSAIPPLLFALCSLHNFLEDRGDSYDGLNDGDEDLRAFELSFPAPEQESSNEDNGGYSTRRVLEKYLLR</sequence>
<accession>K3WCM6</accession>
<evidence type="ECO:0000256" key="7">
    <source>
        <dbReference type="ARBA" id="ARBA00023242"/>
    </source>
</evidence>
<evidence type="ECO:0000313" key="11">
    <source>
        <dbReference type="Proteomes" id="UP000019132"/>
    </source>
</evidence>
<feature type="compositionally biased region" description="Low complexity" evidence="8">
    <location>
        <begin position="23"/>
        <end position="34"/>
    </location>
</feature>
<evidence type="ECO:0000313" key="10">
    <source>
        <dbReference type="EnsemblProtists" id="PYU1_T002717"/>
    </source>
</evidence>
<comment type="cofactor">
    <cofactor evidence="1">
        <name>a divalent metal cation</name>
        <dbReference type="ChEBI" id="CHEBI:60240"/>
    </cofactor>
</comment>
<dbReference type="PANTHER" id="PTHR22930:SF85">
    <property type="entry name" value="GH03217P-RELATED"/>
    <property type="match status" value="1"/>
</dbReference>
<keyword evidence="4" id="KW-0540">Nuclease</keyword>
<reference evidence="11" key="1">
    <citation type="journal article" date="2010" name="Genome Biol.">
        <title>Genome sequence of the necrotrophic plant pathogen Pythium ultimum reveals original pathogenicity mechanisms and effector repertoire.</title>
        <authorList>
            <person name="Levesque C.A."/>
            <person name="Brouwer H."/>
            <person name="Cano L."/>
            <person name="Hamilton J.P."/>
            <person name="Holt C."/>
            <person name="Huitema E."/>
            <person name="Raffaele S."/>
            <person name="Robideau G.P."/>
            <person name="Thines M."/>
            <person name="Win J."/>
            <person name="Zerillo M.M."/>
            <person name="Beakes G.W."/>
            <person name="Boore J.L."/>
            <person name="Busam D."/>
            <person name="Dumas B."/>
            <person name="Ferriera S."/>
            <person name="Fuerstenberg S.I."/>
            <person name="Gachon C.M."/>
            <person name="Gaulin E."/>
            <person name="Govers F."/>
            <person name="Grenville-Briggs L."/>
            <person name="Horner N."/>
            <person name="Hostetler J."/>
            <person name="Jiang R.H."/>
            <person name="Johnson J."/>
            <person name="Krajaejun T."/>
            <person name="Lin H."/>
            <person name="Meijer H.J."/>
            <person name="Moore B."/>
            <person name="Morris P."/>
            <person name="Phuntmart V."/>
            <person name="Puiu D."/>
            <person name="Shetty J."/>
            <person name="Stajich J.E."/>
            <person name="Tripathy S."/>
            <person name="Wawra S."/>
            <person name="van West P."/>
            <person name="Whitty B.R."/>
            <person name="Coutinho P.M."/>
            <person name="Henrissat B."/>
            <person name="Martin F."/>
            <person name="Thomas P.D."/>
            <person name="Tyler B.M."/>
            <person name="De Vries R.P."/>
            <person name="Kamoun S."/>
            <person name="Yandell M."/>
            <person name="Tisserat N."/>
            <person name="Buell C.R."/>
        </authorList>
    </citation>
    <scope>NUCLEOTIDE SEQUENCE</scope>
    <source>
        <strain evidence="11">DAOM:BR144</strain>
    </source>
</reference>
<proteinExistence type="inferred from homology"/>
<protein>
    <recommendedName>
        <fullName evidence="9">DDE Tnp4 domain-containing protein</fullName>
    </recommendedName>
</protein>
<evidence type="ECO:0000256" key="6">
    <source>
        <dbReference type="ARBA" id="ARBA00022801"/>
    </source>
</evidence>
<dbReference type="InParanoid" id="K3WCM6"/>
<keyword evidence="6" id="KW-0378">Hydrolase</keyword>
<dbReference type="EnsemblProtists" id="PYU1_T002717">
    <property type="protein sequence ID" value="PYU1_T002717"/>
    <property type="gene ID" value="PYU1_G002714"/>
</dbReference>
<evidence type="ECO:0000256" key="5">
    <source>
        <dbReference type="ARBA" id="ARBA00022723"/>
    </source>
</evidence>
<dbReference type="InterPro" id="IPR045249">
    <property type="entry name" value="HARBI1-like"/>
</dbReference>
<dbReference type="eggNOG" id="KOG4585">
    <property type="taxonomic scope" value="Eukaryota"/>
</dbReference>
<dbReference type="Pfam" id="PF13359">
    <property type="entry name" value="DDE_Tnp_4"/>
    <property type="match status" value="1"/>
</dbReference>
<dbReference type="GO" id="GO:0005634">
    <property type="term" value="C:nucleus"/>
    <property type="evidence" value="ECO:0007669"/>
    <property type="project" value="UniProtKB-SubCell"/>
</dbReference>
<keyword evidence="11" id="KW-1185">Reference proteome</keyword>
<evidence type="ECO:0000259" key="9">
    <source>
        <dbReference type="Pfam" id="PF13359"/>
    </source>
</evidence>
<comment type="subcellular location">
    <subcellularLocation>
        <location evidence="2">Nucleus</location>
    </subcellularLocation>
</comment>
<evidence type="ECO:0000256" key="1">
    <source>
        <dbReference type="ARBA" id="ARBA00001968"/>
    </source>
</evidence>
<feature type="region of interest" description="Disordered" evidence="8">
    <location>
        <begin position="17"/>
        <end position="42"/>
    </location>
</feature>
<organism evidence="10 11">
    <name type="scientific">Globisporangium ultimum (strain ATCC 200006 / CBS 805.95 / DAOM BR144)</name>
    <name type="common">Pythium ultimum</name>
    <dbReference type="NCBI Taxonomy" id="431595"/>
    <lineage>
        <taxon>Eukaryota</taxon>
        <taxon>Sar</taxon>
        <taxon>Stramenopiles</taxon>
        <taxon>Oomycota</taxon>
        <taxon>Peronosporomycetes</taxon>
        <taxon>Pythiales</taxon>
        <taxon>Pythiaceae</taxon>
        <taxon>Globisporangium</taxon>
    </lineage>
</organism>
<keyword evidence="7" id="KW-0539">Nucleus</keyword>
<name>K3WCM6_GLOUD</name>
<reference evidence="10" key="3">
    <citation type="submission" date="2015-02" db="UniProtKB">
        <authorList>
            <consortium name="EnsemblProtists"/>
        </authorList>
    </citation>
    <scope>IDENTIFICATION</scope>
    <source>
        <strain evidence="10">DAOM BR144</strain>
    </source>
</reference>
<dbReference type="PANTHER" id="PTHR22930">
    <property type="match status" value="1"/>
</dbReference>
<dbReference type="VEuPathDB" id="FungiDB:PYU1_G002714"/>
<dbReference type="GO" id="GO:0046872">
    <property type="term" value="F:metal ion binding"/>
    <property type="evidence" value="ECO:0007669"/>
    <property type="project" value="UniProtKB-KW"/>
</dbReference>
<dbReference type="GO" id="GO:0004518">
    <property type="term" value="F:nuclease activity"/>
    <property type="evidence" value="ECO:0007669"/>
    <property type="project" value="UniProtKB-KW"/>
</dbReference>
<dbReference type="OMA" id="MINSEQD"/>
<dbReference type="Proteomes" id="UP000019132">
    <property type="component" value="Unassembled WGS sequence"/>
</dbReference>
<dbReference type="EMBL" id="GL376628">
    <property type="status" value="NOT_ANNOTATED_CDS"/>
    <property type="molecule type" value="Genomic_DNA"/>
</dbReference>
<evidence type="ECO:0000256" key="2">
    <source>
        <dbReference type="ARBA" id="ARBA00004123"/>
    </source>
</evidence>
<keyword evidence="5" id="KW-0479">Metal-binding</keyword>